<dbReference type="PANTHER" id="PTHR35392">
    <property type="entry name" value="ZN(II)2CYS6 TRANSCRIPTION FACTOR (EUROFUNG)-RELATED-RELATED"/>
    <property type="match status" value="1"/>
</dbReference>
<dbReference type="PANTHER" id="PTHR35392:SF2">
    <property type="entry name" value="ZN(II)2CYS6 TRANSCRIPTION FACTOR (EUROFUNG)"/>
    <property type="match status" value="1"/>
</dbReference>
<protein>
    <recommendedName>
        <fullName evidence="7">Zn(2)-C6 fungal-type domain-containing protein</fullName>
    </recommendedName>
</protein>
<evidence type="ECO:0000256" key="1">
    <source>
        <dbReference type="ARBA" id="ARBA00023015"/>
    </source>
</evidence>
<sequence>MGRKPNQLILEFFHRGPKLEDASNRYQHTCKACGEIFPKGRIDSLTNHLVKKCQAIPLRDRQRVLLRLHELPDLTDGDSNKDSPSGKQGKSGEGGFPNRPNFDGLNVLAEASRQVGASDVNKRGPGYTQSVTAGGKTVIVDPALEAEGFQGQSQGSDGKIEGTGNAEGTPQSSNAPSIPALPSHTPGEHPASMSPPLGDASMSPESTSNARQSQLSMIAASANEMVPQGLSIDGDNISSDGLKLGQWGGQLSTHEQLLFDSLHEHDPSLTAATQRAASYPRPIAMNPNTQAKGFVNEFGNSTKPMKPKVRGRFTAERRREVQDVRKKGACLRCRMLKKPCSGDTPCTTCASVESARLWKHPCLRTRLSDEFELYNANLNSTLAYHDTNSIKNQVKFEHYSGRIEVTHFEESNSFMTFSGLQGHRASVSALDPQLQGLGDDQFSSPAQEVYLLDADADDIPSKLELYIKKNAHLFYERETSNFMKSTLMLAAEINQQKKASYLIFDDILLERVLELWVATHILVDTELTWKTYYNPTLPPNSLHSLSQPSDEGRLPIEEVSDPESYGLLCSQLRSAMEKRAMALSKFVINDLERRLLQRQKCGWFDTFITAIILLNCVERTCWLFRSWDNENFSGRWPLDKRPPYYFNQSDRFSDILEMLLRMRHIPPKATFRPENGILKAVDGSDEWAVRWFDMIQLTPYYIEERKNAVFDPSDSRSLDCHHSANLLEPNNAT</sequence>
<name>A0A1V6QKU3_9EURO</name>
<evidence type="ECO:0000313" key="5">
    <source>
        <dbReference type="EMBL" id="OQD89821.1"/>
    </source>
</evidence>
<evidence type="ECO:0008006" key="7">
    <source>
        <dbReference type="Google" id="ProtNLM"/>
    </source>
</evidence>
<dbReference type="AlphaFoldDB" id="A0A1V6QKU3"/>
<dbReference type="Proteomes" id="UP000191672">
    <property type="component" value="Unassembled WGS sequence"/>
</dbReference>
<dbReference type="GO" id="GO:0008270">
    <property type="term" value="F:zinc ion binding"/>
    <property type="evidence" value="ECO:0007669"/>
    <property type="project" value="InterPro"/>
</dbReference>
<keyword evidence="2" id="KW-0804">Transcription</keyword>
<dbReference type="InterPro" id="IPR052973">
    <property type="entry name" value="Fungal_sec-metab_reg_TF"/>
</dbReference>
<keyword evidence="1" id="KW-0805">Transcription regulation</keyword>
<dbReference type="CDD" id="cd00067">
    <property type="entry name" value="GAL4"/>
    <property type="match status" value="1"/>
</dbReference>
<accession>A0A1V6QKU3</accession>
<feature type="region of interest" description="Disordered" evidence="4">
    <location>
        <begin position="148"/>
        <end position="213"/>
    </location>
</feature>
<evidence type="ECO:0000256" key="3">
    <source>
        <dbReference type="ARBA" id="ARBA00023242"/>
    </source>
</evidence>
<dbReference type="EMBL" id="MDYN01000002">
    <property type="protein sequence ID" value="OQD89821.1"/>
    <property type="molecule type" value="Genomic_DNA"/>
</dbReference>
<evidence type="ECO:0000256" key="4">
    <source>
        <dbReference type="SAM" id="MobiDB-lite"/>
    </source>
</evidence>
<gene>
    <name evidence="5" type="ORF">PENANT_c002G03300</name>
</gene>
<feature type="region of interest" description="Disordered" evidence="4">
    <location>
        <begin position="73"/>
        <end position="104"/>
    </location>
</feature>
<dbReference type="GO" id="GO:0000981">
    <property type="term" value="F:DNA-binding transcription factor activity, RNA polymerase II-specific"/>
    <property type="evidence" value="ECO:0007669"/>
    <property type="project" value="InterPro"/>
</dbReference>
<organism evidence="5 6">
    <name type="scientific">Penicillium antarcticum</name>
    <dbReference type="NCBI Taxonomy" id="416450"/>
    <lineage>
        <taxon>Eukaryota</taxon>
        <taxon>Fungi</taxon>
        <taxon>Dikarya</taxon>
        <taxon>Ascomycota</taxon>
        <taxon>Pezizomycotina</taxon>
        <taxon>Eurotiomycetes</taxon>
        <taxon>Eurotiomycetidae</taxon>
        <taxon>Eurotiales</taxon>
        <taxon>Aspergillaceae</taxon>
        <taxon>Penicillium</taxon>
    </lineage>
</organism>
<proteinExistence type="predicted"/>
<dbReference type="STRING" id="416450.A0A1V6QKU3"/>
<comment type="caution">
    <text evidence="5">The sequence shown here is derived from an EMBL/GenBank/DDBJ whole genome shotgun (WGS) entry which is preliminary data.</text>
</comment>
<feature type="compositionally biased region" description="Polar residues" evidence="4">
    <location>
        <begin position="166"/>
        <end position="176"/>
    </location>
</feature>
<keyword evidence="3" id="KW-0539">Nucleus</keyword>
<reference evidence="6" key="1">
    <citation type="journal article" date="2017" name="Nat. Microbiol.">
        <title>Global analysis of biosynthetic gene clusters reveals vast potential of secondary metabolite production in Penicillium species.</title>
        <authorList>
            <person name="Nielsen J.C."/>
            <person name="Grijseels S."/>
            <person name="Prigent S."/>
            <person name="Ji B."/>
            <person name="Dainat J."/>
            <person name="Nielsen K.F."/>
            <person name="Frisvad J.C."/>
            <person name="Workman M."/>
            <person name="Nielsen J."/>
        </authorList>
    </citation>
    <scope>NUCLEOTIDE SEQUENCE [LARGE SCALE GENOMIC DNA]</scope>
    <source>
        <strain evidence="6">IBT 31811</strain>
    </source>
</reference>
<feature type="compositionally biased region" description="Polar residues" evidence="4">
    <location>
        <begin position="203"/>
        <end position="213"/>
    </location>
</feature>
<evidence type="ECO:0000256" key="2">
    <source>
        <dbReference type="ARBA" id="ARBA00023163"/>
    </source>
</evidence>
<dbReference type="InterPro" id="IPR001138">
    <property type="entry name" value="Zn2Cys6_DnaBD"/>
</dbReference>
<keyword evidence="6" id="KW-1185">Reference proteome</keyword>
<evidence type="ECO:0000313" key="6">
    <source>
        <dbReference type="Proteomes" id="UP000191672"/>
    </source>
</evidence>